<dbReference type="InterPro" id="IPR009858">
    <property type="entry name" value="DUF1415"/>
</dbReference>
<proteinExistence type="predicted"/>
<dbReference type="Proteomes" id="UP001230188">
    <property type="component" value="Unassembled WGS sequence"/>
</dbReference>
<sequence>MLVLLFGLAAAVSSPVKWESAAAAPHEVSAAVFGAIEAGRDIELCLPKCRNRRALQRVATIAAELGGVEVRVRPPVVTFRVKEYRNATQTDGIPATRAWVDEVLAGRRLCPYTESCRRAATGLLPRVAPGPVDVRTAQGAPGLAAEMWRAVCDLATRPEDEIATVLIAAPDLDASFDDFRRLCDDVLEKSLEASNALDIVGRAWFHPKSRPT</sequence>
<gene>
    <name evidence="2" type="ORF">CTAYLR_010638</name>
</gene>
<dbReference type="EMBL" id="JAQMWT010000031">
    <property type="protein sequence ID" value="KAJ8613277.1"/>
    <property type="molecule type" value="Genomic_DNA"/>
</dbReference>
<keyword evidence="1" id="KW-0732">Signal</keyword>
<comment type="caution">
    <text evidence="2">The sequence shown here is derived from an EMBL/GenBank/DDBJ whole genome shotgun (WGS) entry which is preliminary data.</text>
</comment>
<accession>A0AAD7XU33</accession>
<name>A0AAD7XU33_9STRA</name>
<evidence type="ECO:0000313" key="3">
    <source>
        <dbReference type="Proteomes" id="UP001230188"/>
    </source>
</evidence>
<evidence type="ECO:0000256" key="1">
    <source>
        <dbReference type="SAM" id="SignalP"/>
    </source>
</evidence>
<organism evidence="2 3">
    <name type="scientific">Chrysophaeum taylorii</name>
    <dbReference type="NCBI Taxonomy" id="2483200"/>
    <lineage>
        <taxon>Eukaryota</taxon>
        <taxon>Sar</taxon>
        <taxon>Stramenopiles</taxon>
        <taxon>Ochrophyta</taxon>
        <taxon>Pelagophyceae</taxon>
        <taxon>Pelagomonadales</taxon>
        <taxon>Pelagomonadaceae</taxon>
        <taxon>Chrysophaeum</taxon>
    </lineage>
</organism>
<reference evidence="2" key="1">
    <citation type="submission" date="2023-01" db="EMBL/GenBank/DDBJ databases">
        <title>Metagenome sequencing of chrysophaentin producing Chrysophaeum taylorii.</title>
        <authorList>
            <person name="Davison J."/>
            <person name="Bewley C."/>
        </authorList>
    </citation>
    <scope>NUCLEOTIDE SEQUENCE</scope>
    <source>
        <strain evidence="2">NIES-1699</strain>
    </source>
</reference>
<protein>
    <submittedName>
        <fullName evidence="2">Uncharacterized protein</fullName>
    </submittedName>
</protein>
<evidence type="ECO:0000313" key="2">
    <source>
        <dbReference type="EMBL" id="KAJ8613277.1"/>
    </source>
</evidence>
<feature type="chain" id="PRO_5041936618" evidence="1">
    <location>
        <begin position="24"/>
        <end position="212"/>
    </location>
</feature>
<keyword evidence="3" id="KW-1185">Reference proteome</keyword>
<dbReference type="AlphaFoldDB" id="A0AAD7XU33"/>
<feature type="signal peptide" evidence="1">
    <location>
        <begin position="1"/>
        <end position="23"/>
    </location>
</feature>
<dbReference type="Pfam" id="PF07209">
    <property type="entry name" value="DUF1415"/>
    <property type="match status" value="1"/>
</dbReference>